<reference evidence="2" key="1">
    <citation type="submission" date="2020-07" db="EMBL/GenBank/DDBJ databases">
        <title>Huge and variable diversity of episymbiotic CPR bacteria and DPANN archaea in groundwater ecosystems.</title>
        <authorList>
            <person name="He C.Y."/>
            <person name="Keren R."/>
            <person name="Whittaker M."/>
            <person name="Farag I.F."/>
            <person name="Doudna J."/>
            <person name="Cate J.H.D."/>
            <person name="Banfield J.F."/>
        </authorList>
    </citation>
    <scope>NUCLEOTIDE SEQUENCE</scope>
    <source>
        <strain evidence="2">NC_groundwater_1664_Pr3_B-0.1um_52_9</strain>
    </source>
</reference>
<dbReference type="InterPro" id="IPR052339">
    <property type="entry name" value="Fe-S_Maturation_MIP18"/>
</dbReference>
<dbReference type="PANTHER" id="PTHR42831:SF1">
    <property type="entry name" value="FE-S PROTEIN MATURATION AUXILIARY FACTOR YITW"/>
    <property type="match status" value="1"/>
</dbReference>
<evidence type="ECO:0000313" key="3">
    <source>
        <dbReference type="Proteomes" id="UP000807825"/>
    </source>
</evidence>
<gene>
    <name evidence="2" type="ORF">HY912_21390</name>
</gene>
<evidence type="ECO:0000313" key="2">
    <source>
        <dbReference type="EMBL" id="MBI5252057.1"/>
    </source>
</evidence>
<dbReference type="InterPro" id="IPR002744">
    <property type="entry name" value="MIP18-like"/>
</dbReference>
<name>A0A9D6Z611_9BACT</name>
<dbReference type="Proteomes" id="UP000807825">
    <property type="component" value="Unassembled WGS sequence"/>
</dbReference>
<comment type="caution">
    <text evidence="2">The sequence shown here is derived from an EMBL/GenBank/DDBJ whole genome shotgun (WGS) entry which is preliminary data.</text>
</comment>
<dbReference type="Pfam" id="PF01883">
    <property type="entry name" value="FeS_assembly_P"/>
    <property type="match status" value="1"/>
</dbReference>
<dbReference type="PANTHER" id="PTHR42831">
    <property type="entry name" value="FE-S PROTEIN MATURATION AUXILIARY FACTOR YITW"/>
    <property type="match status" value="1"/>
</dbReference>
<dbReference type="EMBL" id="JACRDE010000559">
    <property type="protein sequence ID" value="MBI5252057.1"/>
    <property type="molecule type" value="Genomic_DNA"/>
</dbReference>
<dbReference type="Gene3D" id="3.30.300.130">
    <property type="entry name" value="Fe-S cluster assembly (FSCA)"/>
    <property type="match status" value="1"/>
</dbReference>
<dbReference type="AlphaFoldDB" id="A0A9D6Z611"/>
<protein>
    <submittedName>
        <fullName evidence="2">Iron-sulfur cluster assembly protein</fullName>
    </submittedName>
</protein>
<dbReference type="SUPFAM" id="SSF117916">
    <property type="entry name" value="Fe-S cluster assembly (FSCA) domain-like"/>
    <property type="match status" value="1"/>
</dbReference>
<evidence type="ECO:0000259" key="1">
    <source>
        <dbReference type="Pfam" id="PF01883"/>
    </source>
</evidence>
<sequence>MGNIETEVALALGEIIDPETGLSIMRMDLIHDLAVERGGSVSLVFRPSSPVCPMAYALANSIKKKIESLEQVTFVKIKVENFEKAEHLESLLRSPRTDAAGKEH</sequence>
<organism evidence="2 3">
    <name type="scientific">Desulfomonile tiedjei</name>
    <dbReference type="NCBI Taxonomy" id="2358"/>
    <lineage>
        <taxon>Bacteria</taxon>
        <taxon>Pseudomonadati</taxon>
        <taxon>Thermodesulfobacteriota</taxon>
        <taxon>Desulfomonilia</taxon>
        <taxon>Desulfomonilales</taxon>
        <taxon>Desulfomonilaceae</taxon>
        <taxon>Desulfomonile</taxon>
    </lineage>
</organism>
<feature type="domain" description="MIP18 family-like" evidence="1">
    <location>
        <begin position="6"/>
        <end position="76"/>
    </location>
</feature>
<proteinExistence type="predicted"/>
<dbReference type="InterPro" id="IPR034904">
    <property type="entry name" value="FSCA_dom_sf"/>
</dbReference>
<accession>A0A9D6Z611</accession>